<evidence type="ECO:0000259" key="2">
    <source>
        <dbReference type="Pfam" id="PF01609"/>
    </source>
</evidence>
<dbReference type="Proteomes" id="UP000183287">
    <property type="component" value="Unassembled WGS sequence"/>
</dbReference>
<dbReference type="GO" id="GO:0003677">
    <property type="term" value="F:DNA binding"/>
    <property type="evidence" value="ECO:0007669"/>
    <property type="project" value="InterPro"/>
</dbReference>
<dbReference type="OrthoDB" id="8546789at2"/>
<dbReference type="RefSeq" id="WP_143083457.1">
    <property type="nucleotide sequence ID" value="NZ_FOUB01000044.1"/>
</dbReference>
<evidence type="ECO:0000313" key="3">
    <source>
        <dbReference type="EMBL" id="SFM68379.1"/>
    </source>
</evidence>
<dbReference type="NCBIfam" id="NF033580">
    <property type="entry name" value="transpos_IS5_3"/>
    <property type="match status" value="1"/>
</dbReference>
<dbReference type="InterPro" id="IPR002559">
    <property type="entry name" value="Transposase_11"/>
</dbReference>
<dbReference type="AlphaFoldDB" id="A0A1I4SVG8"/>
<dbReference type="EMBL" id="FOUB01000044">
    <property type="protein sequence ID" value="SFM68379.1"/>
    <property type="molecule type" value="Genomic_DNA"/>
</dbReference>
<gene>
    <name evidence="3" type="ORF">SAMN05421863_10441</name>
</gene>
<proteinExistence type="predicted"/>
<dbReference type="PANTHER" id="PTHR30007:SF1">
    <property type="entry name" value="BLR1914 PROTEIN"/>
    <property type="match status" value="1"/>
</dbReference>
<keyword evidence="4" id="KW-1185">Reference proteome</keyword>
<feature type="domain" description="Transposase IS4-like" evidence="2">
    <location>
        <begin position="1"/>
        <end position="157"/>
    </location>
</feature>
<feature type="region of interest" description="Disordered" evidence="1">
    <location>
        <begin position="1"/>
        <end position="25"/>
    </location>
</feature>
<dbReference type="GO" id="GO:0006313">
    <property type="term" value="P:DNA transposition"/>
    <property type="evidence" value="ECO:0007669"/>
    <property type="project" value="InterPro"/>
</dbReference>
<evidence type="ECO:0000313" key="4">
    <source>
        <dbReference type="Proteomes" id="UP000183287"/>
    </source>
</evidence>
<sequence length="160" mass="17820">MDGSYVKAHQHSAGAASQESQAIGKSRAGNTTKIHLAVDGYGLPVEFGITGGEVNDCSAVPDLIARLPDAKTIVANKGYDSEWLREQITKKGVQAVIPRKRNSLKGNADMDWDLYKYRHWVENAFARLKQYRAIATRYGKLKRNYESMVAIACGYLWLPM</sequence>
<reference evidence="4" key="1">
    <citation type="submission" date="2016-10" db="EMBL/GenBank/DDBJ databases">
        <authorList>
            <person name="Varghese N."/>
            <person name="Submissions S."/>
        </authorList>
    </citation>
    <scope>NUCLEOTIDE SEQUENCE [LARGE SCALE GENOMIC DNA]</scope>
    <source>
        <strain evidence="4">Nm44</strain>
    </source>
</reference>
<dbReference type="Pfam" id="PF01609">
    <property type="entry name" value="DDE_Tnp_1"/>
    <property type="match status" value="1"/>
</dbReference>
<dbReference type="PANTHER" id="PTHR30007">
    <property type="entry name" value="PHP DOMAIN PROTEIN"/>
    <property type="match status" value="1"/>
</dbReference>
<name>A0A1I4SVG8_9PROT</name>
<dbReference type="GO" id="GO:0004803">
    <property type="term" value="F:transposase activity"/>
    <property type="evidence" value="ECO:0007669"/>
    <property type="project" value="InterPro"/>
</dbReference>
<protein>
    <submittedName>
        <fullName evidence="3">Transposase</fullName>
    </submittedName>
</protein>
<evidence type="ECO:0000256" key="1">
    <source>
        <dbReference type="SAM" id="MobiDB-lite"/>
    </source>
</evidence>
<organism evidence="3 4">
    <name type="scientific">Nitrosomonas communis</name>
    <dbReference type="NCBI Taxonomy" id="44574"/>
    <lineage>
        <taxon>Bacteria</taxon>
        <taxon>Pseudomonadati</taxon>
        <taxon>Pseudomonadota</taxon>
        <taxon>Betaproteobacteria</taxon>
        <taxon>Nitrosomonadales</taxon>
        <taxon>Nitrosomonadaceae</taxon>
        <taxon>Nitrosomonas</taxon>
    </lineage>
</organism>
<feature type="compositionally biased region" description="Polar residues" evidence="1">
    <location>
        <begin position="15"/>
        <end position="25"/>
    </location>
</feature>
<accession>A0A1I4SVG8</accession>